<dbReference type="EMBL" id="JAHRHJ020000006">
    <property type="protein sequence ID" value="KAH9312506.1"/>
    <property type="molecule type" value="Genomic_DNA"/>
</dbReference>
<feature type="non-terminal residue" evidence="1">
    <location>
        <position position="1"/>
    </location>
</feature>
<sequence length="156" mass="17692">MHYAERRWHFLPNELSLEQMVKWCLKLKDQIKNKTRLLGGYRRRKDKEVNIVVHLVSETVDIRKERSPLQNPSQQFLLSSRPSYRNPVSTAGTISSDGAIYIDCNDSGVEFIEAGAEHLSIADLATPDVTPAVEELFVLHGAVTLDNHRLSLLVVQ</sequence>
<name>A0AA38FYH8_TAXCH</name>
<dbReference type="Proteomes" id="UP000824469">
    <property type="component" value="Unassembled WGS sequence"/>
</dbReference>
<organism evidence="1 2">
    <name type="scientific">Taxus chinensis</name>
    <name type="common">Chinese yew</name>
    <name type="synonym">Taxus wallichiana var. chinensis</name>
    <dbReference type="NCBI Taxonomy" id="29808"/>
    <lineage>
        <taxon>Eukaryota</taxon>
        <taxon>Viridiplantae</taxon>
        <taxon>Streptophyta</taxon>
        <taxon>Embryophyta</taxon>
        <taxon>Tracheophyta</taxon>
        <taxon>Spermatophyta</taxon>
        <taxon>Pinopsida</taxon>
        <taxon>Pinidae</taxon>
        <taxon>Conifers II</taxon>
        <taxon>Cupressales</taxon>
        <taxon>Taxaceae</taxon>
        <taxon>Taxus</taxon>
    </lineage>
</organism>
<evidence type="ECO:0000313" key="1">
    <source>
        <dbReference type="EMBL" id="KAH9312506.1"/>
    </source>
</evidence>
<dbReference type="Pfam" id="PF02458">
    <property type="entry name" value="Transferase"/>
    <property type="match status" value="1"/>
</dbReference>
<keyword evidence="2" id="KW-1185">Reference proteome</keyword>
<proteinExistence type="predicted"/>
<accession>A0AA38FYH8</accession>
<reference evidence="1 2" key="1">
    <citation type="journal article" date="2021" name="Nat. Plants">
        <title>The Taxus genome provides insights into paclitaxel biosynthesis.</title>
        <authorList>
            <person name="Xiong X."/>
            <person name="Gou J."/>
            <person name="Liao Q."/>
            <person name="Li Y."/>
            <person name="Zhou Q."/>
            <person name="Bi G."/>
            <person name="Li C."/>
            <person name="Du R."/>
            <person name="Wang X."/>
            <person name="Sun T."/>
            <person name="Guo L."/>
            <person name="Liang H."/>
            <person name="Lu P."/>
            <person name="Wu Y."/>
            <person name="Zhang Z."/>
            <person name="Ro D.K."/>
            <person name="Shang Y."/>
            <person name="Huang S."/>
            <person name="Yan J."/>
        </authorList>
    </citation>
    <scope>NUCLEOTIDE SEQUENCE [LARGE SCALE GENOMIC DNA]</scope>
    <source>
        <strain evidence="1">Ta-2019</strain>
    </source>
</reference>
<protein>
    <submittedName>
        <fullName evidence="1">Uncharacterized protein</fullName>
    </submittedName>
</protein>
<dbReference type="AlphaFoldDB" id="A0AA38FYH8"/>
<evidence type="ECO:0000313" key="2">
    <source>
        <dbReference type="Proteomes" id="UP000824469"/>
    </source>
</evidence>
<comment type="caution">
    <text evidence="1">The sequence shown here is derived from an EMBL/GenBank/DDBJ whole genome shotgun (WGS) entry which is preliminary data.</text>
</comment>
<dbReference type="Gene3D" id="3.30.559.10">
    <property type="entry name" value="Chloramphenicol acetyltransferase-like domain"/>
    <property type="match status" value="1"/>
</dbReference>
<gene>
    <name evidence="1" type="ORF">KI387_027541</name>
</gene>
<dbReference type="InterPro" id="IPR023213">
    <property type="entry name" value="CAT-like_dom_sf"/>
</dbReference>